<dbReference type="SUPFAM" id="SSF53474">
    <property type="entry name" value="alpha/beta-Hydrolases"/>
    <property type="match status" value="1"/>
</dbReference>
<dbReference type="PRINTS" id="PR00111">
    <property type="entry name" value="ABHYDROLASE"/>
</dbReference>
<name>A0A4U0P7C4_9SPHI</name>
<gene>
    <name evidence="4" type="ORF">FAZ15_03650</name>
</gene>
<keyword evidence="2" id="KW-0732">Signal</keyword>
<dbReference type="PANTHER" id="PTHR43798">
    <property type="entry name" value="MONOACYLGLYCEROL LIPASE"/>
    <property type="match status" value="1"/>
</dbReference>
<organism evidence="4 5">
    <name type="scientific">Sphingobacterium olei</name>
    <dbReference type="NCBI Taxonomy" id="2571155"/>
    <lineage>
        <taxon>Bacteria</taxon>
        <taxon>Pseudomonadati</taxon>
        <taxon>Bacteroidota</taxon>
        <taxon>Sphingobacteriia</taxon>
        <taxon>Sphingobacteriales</taxon>
        <taxon>Sphingobacteriaceae</taxon>
        <taxon>Sphingobacterium</taxon>
    </lineage>
</organism>
<dbReference type="OrthoDB" id="9780932at2"/>
<dbReference type="InterPro" id="IPR000639">
    <property type="entry name" value="Epox_hydrolase-like"/>
</dbReference>
<feature type="domain" description="AB hydrolase-1" evidence="3">
    <location>
        <begin position="55"/>
        <end position="288"/>
    </location>
</feature>
<evidence type="ECO:0000313" key="4">
    <source>
        <dbReference type="EMBL" id="TJZ63387.1"/>
    </source>
</evidence>
<dbReference type="PANTHER" id="PTHR43798:SF31">
    <property type="entry name" value="AB HYDROLASE SUPERFAMILY PROTEIN YCLE"/>
    <property type="match status" value="1"/>
</dbReference>
<feature type="chain" id="PRO_5020334899" evidence="2">
    <location>
        <begin position="23"/>
        <end position="302"/>
    </location>
</feature>
<dbReference type="Proteomes" id="UP000306808">
    <property type="component" value="Unassembled WGS sequence"/>
</dbReference>
<dbReference type="Gene3D" id="3.40.50.1820">
    <property type="entry name" value="alpha/beta hydrolase"/>
    <property type="match status" value="1"/>
</dbReference>
<protein>
    <submittedName>
        <fullName evidence="4">Alpha/beta hydrolase</fullName>
    </submittedName>
</protein>
<dbReference type="PRINTS" id="PR00412">
    <property type="entry name" value="EPOXHYDRLASE"/>
</dbReference>
<sequence>MRNLILTIGLVATLLASNVSFSQTKRAAASVGRSEYIEVEKSVKLHVTDLGEGQPIVLIHGWPLSDEMYEYQYQYLSRKGFRVIGITLRGFGKSDKPYGRYDFDVFSDDIKVVLEKLKIEKAVLGGFSMGGAVVIHYVTKYNSAHVSKLALFGAAAPSWKQRDGFPYGIPDADVAGLIQATLTNRQDLIASFGAGFPAKEGNISKNMEKWLENINLEASPYAITESITALRDLDLRPELSKIKIPVAIFHGIYDKNCPFIWAEQLQKNIKNSTIIRFENSGHALFIEEMGKFNTELEKFAKQ</sequence>
<dbReference type="GO" id="GO:0016787">
    <property type="term" value="F:hydrolase activity"/>
    <property type="evidence" value="ECO:0007669"/>
    <property type="project" value="UniProtKB-KW"/>
</dbReference>
<keyword evidence="1 4" id="KW-0378">Hydrolase</keyword>
<accession>A0A4U0P7C4</accession>
<comment type="caution">
    <text evidence="4">The sequence shown here is derived from an EMBL/GenBank/DDBJ whole genome shotgun (WGS) entry which is preliminary data.</text>
</comment>
<dbReference type="InterPro" id="IPR029058">
    <property type="entry name" value="AB_hydrolase_fold"/>
</dbReference>
<dbReference type="InterPro" id="IPR050266">
    <property type="entry name" value="AB_hydrolase_sf"/>
</dbReference>
<dbReference type="GO" id="GO:0016020">
    <property type="term" value="C:membrane"/>
    <property type="evidence" value="ECO:0007669"/>
    <property type="project" value="TreeGrafter"/>
</dbReference>
<feature type="signal peptide" evidence="2">
    <location>
        <begin position="1"/>
        <end position="22"/>
    </location>
</feature>
<proteinExistence type="predicted"/>
<dbReference type="Pfam" id="PF00561">
    <property type="entry name" value="Abhydrolase_1"/>
    <property type="match status" value="1"/>
</dbReference>
<dbReference type="AlphaFoldDB" id="A0A4U0P7C4"/>
<evidence type="ECO:0000313" key="5">
    <source>
        <dbReference type="Proteomes" id="UP000306808"/>
    </source>
</evidence>
<evidence type="ECO:0000256" key="1">
    <source>
        <dbReference type="ARBA" id="ARBA00022801"/>
    </source>
</evidence>
<evidence type="ECO:0000259" key="3">
    <source>
        <dbReference type="Pfam" id="PF00561"/>
    </source>
</evidence>
<dbReference type="EMBL" id="SUME01000001">
    <property type="protein sequence ID" value="TJZ63387.1"/>
    <property type="molecule type" value="Genomic_DNA"/>
</dbReference>
<keyword evidence="5" id="KW-1185">Reference proteome</keyword>
<evidence type="ECO:0000256" key="2">
    <source>
        <dbReference type="SAM" id="SignalP"/>
    </source>
</evidence>
<reference evidence="4 5" key="1">
    <citation type="submission" date="2019-04" db="EMBL/GenBank/DDBJ databases">
        <title>Sphingobacterium olei sp. nov., isolated from oil-contaminated soil.</title>
        <authorList>
            <person name="Liu B."/>
        </authorList>
    </citation>
    <scope>NUCLEOTIDE SEQUENCE [LARGE SCALE GENOMIC DNA]</scope>
    <source>
        <strain evidence="4 5">HAL-9</strain>
    </source>
</reference>
<dbReference type="InterPro" id="IPR000073">
    <property type="entry name" value="AB_hydrolase_1"/>
</dbReference>
<dbReference type="RefSeq" id="WP_136899931.1">
    <property type="nucleotide sequence ID" value="NZ_SUME01000001.1"/>
</dbReference>